<comment type="caution">
    <text evidence="1">The sequence shown here is derived from an EMBL/GenBank/DDBJ whole genome shotgun (WGS) entry which is preliminary data.</text>
</comment>
<dbReference type="PROSITE" id="PS51257">
    <property type="entry name" value="PROKAR_LIPOPROTEIN"/>
    <property type="match status" value="1"/>
</dbReference>
<keyword evidence="2" id="KW-1185">Reference proteome</keyword>
<name>A0A4U0H288_9SPHI</name>
<dbReference type="RefSeq" id="WP_136820844.1">
    <property type="nucleotide sequence ID" value="NZ_BMJX01000003.1"/>
</dbReference>
<dbReference type="EMBL" id="SUKA01000003">
    <property type="protein sequence ID" value="TJY65715.1"/>
    <property type="molecule type" value="Genomic_DNA"/>
</dbReference>
<accession>A0A4U0H288</accession>
<dbReference type="OrthoDB" id="752687at2"/>
<evidence type="ECO:0000313" key="2">
    <source>
        <dbReference type="Proteomes" id="UP000309872"/>
    </source>
</evidence>
<evidence type="ECO:0000313" key="1">
    <source>
        <dbReference type="EMBL" id="TJY65715.1"/>
    </source>
</evidence>
<sequence length="230" mass="26517">MTQRKTLFSVTVLFIFLFSGCKKEGESYEELSQLAQLKIQEAIKLTQDHPCANLDEWRIDTLYSTYVPIHARFEEAYDKLVAEALDLQTRANKVYKNPERYDTSPVSRPPHFGLRCIDGKIKVASALDLGLVEIDEHLDQLFTEITEFFSNVACDDASKWQVYTVRKDCEFVPIVYTQTANFGEFFHKIEQYNYLYAAKRHRDTSLDCSTENAKPAKGVICENGKPKVQY</sequence>
<protein>
    <recommendedName>
        <fullName evidence="3">Lipoprotein</fullName>
    </recommendedName>
</protein>
<dbReference type="AlphaFoldDB" id="A0A4U0H288"/>
<dbReference type="Proteomes" id="UP000309872">
    <property type="component" value="Unassembled WGS sequence"/>
</dbReference>
<organism evidence="1 2">
    <name type="scientific">Sphingobacterium alkalisoli</name>
    <dbReference type="NCBI Taxonomy" id="1874115"/>
    <lineage>
        <taxon>Bacteria</taxon>
        <taxon>Pseudomonadati</taxon>
        <taxon>Bacteroidota</taxon>
        <taxon>Sphingobacteriia</taxon>
        <taxon>Sphingobacteriales</taxon>
        <taxon>Sphingobacteriaceae</taxon>
        <taxon>Sphingobacterium</taxon>
    </lineage>
</organism>
<evidence type="ECO:0008006" key="3">
    <source>
        <dbReference type="Google" id="ProtNLM"/>
    </source>
</evidence>
<proteinExistence type="predicted"/>
<reference evidence="1 2" key="1">
    <citation type="submission" date="2019-04" db="EMBL/GenBank/DDBJ databases">
        <title>Sphingobacterium olei sp. nov., isolated from oil-contaminated soil.</title>
        <authorList>
            <person name="Liu B."/>
        </authorList>
    </citation>
    <scope>NUCLEOTIDE SEQUENCE [LARGE SCALE GENOMIC DNA]</scope>
    <source>
        <strain evidence="1 2">Y3L14</strain>
    </source>
</reference>
<gene>
    <name evidence="1" type="ORF">FAZ19_11365</name>
</gene>